<keyword evidence="4" id="KW-0460">Magnesium</keyword>
<dbReference type="GO" id="GO:0042811">
    <property type="term" value="P:pheromone biosynthetic process"/>
    <property type="evidence" value="ECO:0007669"/>
    <property type="project" value="UniProtKB-ARBA"/>
</dbReference>
<dbReference type="PANTHER" id="PTHR12001">
    <property type="entry name" value="GERANYLGERANYL PYROPHOSPHATE SYNTHASE"/>
    <property type="match status" value="1"/>
</dbReference>
<organism evidence="7 8">
    <name type="scientific">Hermetia illucens</name>
    <name type="common">Black soldier fly</name>
    <dbReference type="NCBI Taxonomy" id="343691"/>
    <lineage>
        <taxon>Eukaryota</taxon>
        <taxon>Metazoa</taxon>
        <taxon>Ecdysozoa</taxon>
        <taxon>Arthropoda</taxon>
        <taxon>Hexapoda</taxon>
        <taxon>Insecta</taxon>
        <taxon>Pterygota</taxon>
        <taxon>Neoptera</taxon>
        <taxon>Endopterygota</taxon>
        <taxon>Diptera</taxon>
        <taxon>Brachycera</taxon>
        <taxon>Stratiomyomorpha</taxon>
        <taxon>Stratiomyidae</taxon>
        <taxon>Hermetiinae</taxon>
        <taxon>Hermetia</taxon>
    </lineage>
</organism>
<dbReference type="GO" id="GO:0008299">
    <property type="term" value="P:isoprenoid biosynthetic process"/>
    <property type="evidence" value="ECO:0007669"/>
    <property type="project" value="UniProtKB-KW"/>
</dbReference>
<dbReference type="GO" id="GO:0120531">
    <property type="term" value="F:prenyl diphosphate synthase activity"/>
    <property type="evidence" value="ECO:0007669"/>
    <property type="project" value="UniProtKB-ARBA"/>
</dbReference>
<keyword evidence="3" id="KW-0479">Metal-binding</keyword>
<dbReference type="CDD" id="cd00685">
    <property type="entry name" value="Trans_IPPS_HT"/>
    <property type="match status" value="1"/>
</dbReference>
<protein>
    <recommendedName>
        <fullName evidence="9">Geranylgeranyl pyrophosphate synthase</fullName>
    </recommendedName>
</protein>
<dbReference type="PANTHER" id="PTHR12001:SF44">
    <property type="entry name" value="GERANYLGERANYL PYROPHOSPHATE SYNTHASE"/>
    <property type="match status" value="1"/>
</dbReference>
<evidence type="ECO:0000256" key="6">
    <source>
        <dbReference type="RuleBase" id="RU004466"/>
    </source>
</evidence>
<evidence type="ECO:0000256" key="5">
    <source>
        <dbReference type="ARBA" id="ARBA00023229"/>
    </source>
</evidence>
<comment type="similarity">
    <text evidence="2 6">Belongs to the FPP/GGPP synthase family.</text>
</comment>
<dbReference type="InParanoid" id="A0A7R8UK42"/>
<evidence type="ECO:0008006" key="9">
    <source>
        <dbReference type="Google" id="ProtNLM"/>
    </source>
</evidence>
<dbReference type="InterPro" id="IPR000092">
    <property type="entry name" value="Polyprenyl_synt"/>
</dbReference>
<dbReference type="InterPro" id="IPR033749">
    <property type="entry name" value="Polyprenyl_synt_CS"/>
</dbReference>
<dbReference type="SFLD" id="SFLDS00005">
    <property type="entry name" value="Isoprenoid_Synthase_Type_I"/>
    <property type="match status" value="1"/>
</dbReference>
<gene>
    <name evidence="7" type="ORF">HERILL_LOCUS5364</name>
</gene>
<keyword evidence="5" id="KW-0414">Isoprene biosynthesis</keyword>
<evidence type="ECO:0000313" key="7">
    <source>
        <dbReference type="EMBL" id="CAD7082325.1"/>
    </source>
</evidence>
<evidence type="ECO:0000256" key="3">
    <source>
        <dbReference type="ARBA" id="ARBA00022723"/>
    </source>
</evidence>
<keyword evidence="8" id="KW-1185">Reference proteome</keyword>
<dbReference type="SUPFAM" id="SSF48576">
    <property type="entry name" value="Terpenoid synthases"/>
    <property type="match status" value="1"/>
</dbReference>
<evidence type="ECO:0000256" key="1">
    <source>
        <dbReference type="ARBA" id="ARBA00001946"/>
    </source>
</evidence>
<dbReference type="FunCoup" id="A0A7R8UK42">
    <property type="interactions" value="1766"/>
</dbReference>
<dbReference type="Gene3D" id="1.10.600.10">
    <property type="entry name" value="Farnesyl Diphosphate Synthase"/>
    <property type="match status" value="1"/>
</dbReference>
<dbReference type="PROSITE" id="PS00723">
    <property type="entry name" value="POLYPRENYL_SYNTHASE_1"/>
    <property type="match status" value="1"/>
</dbReference>
<dbReference type="EMBL" id="LR899010">
    <property type="protein sequence ID" value="CAD7082325.1"/>
    <property type="molecule type" value="Genomic_DNA"/>
</dbReference>
<evidence type="ECO:0000256" key="2">
    <source>
        <dbReference type="ARBA" id="ARBA00006706"/>
    </source>
</evidence>
<name>A0A7R8UK42_HERIL</name>
<evidence type="ECO:0000256" key="4">
    <source>
        <dbReference type="ARBA" id="ARBA00022842"/>
    </source>
</evidence>
<keyword evidence="6" id="KW-0808">Transferase</keyword>
<dbReference type="Proteomes" id="UP000594454">
    <property type="component" value="Chromosome 2"/>
</dbReference>
<dbReference type="FunFam" id="1.10.600.10:FF:000009">
    <property type="entry name" value="Geranylgeranyl pyrophosphate synthase"/>
    <property type="match status" value="1"/>
</dbReference>
<dbReference type="GO" id="GO:0046872">
    <property type="term" value="F:metal ion binding"/>
    <property type="evidence" value="ECO:0007669"/>
    <property type="project" value="UniProtKB-KW"/>
</dbReference>
<sequence length="308" mass="35703">MEELNEILDTAKDQSSQKEQDEILLQPFAYIQQIPGKQFRAKLALALNHWLQIPDEKFALIGEIVQMLHNSSLLIDDIEDNSILRRGIPVAHSIYGVASTINAANYVLFLALEKVQLLNHPEATKVYTEQLLELHRGQGMEIYWRDNFTCPTESGYKLMTIRKTGGLFMLAIRLMQLFSSNKKDFSKLTAILGLYFQIRDDYCNLRSKEYSENKSYCEDLTEGKFSFPIIHALQNKQNRQVLHILRQRTRDVEVKKYCVNLLENLGSFKYTRDILESLDRQAREEVARLGPNPIMEKLLDDLLSWKTA</sequence>
<dbReference type="OrthoDB" id="6921389at2759"/>
<accession>A0A7R8UK42</accession>
<dbReference type="InterPro" id="IPR008949">
    <property type="entry name" value="Isoprenoid_synthase_dom_sf"/>
</dbReference>
<dbReference type="Pfam" id="PF00348">
    <property type="entry name" value="polyprenyl_synt"/>
    <property type="match status" value="1"/>
</dbReference>
<dbReference type="SFLD" id="SFLDG01017">
    <property type="entry name" value="Polyprenyl_Transferase_Like"/>
    <property type="match status" value="1"/>
</dbReference>
<dbReference type="AlphaFoldDB" id="A0A7R8UK42"/>
<dbReference type="PROSITE" id="PS00444">
    <property type="entry name" value="POLYPRENYL_SYNTHASE_2"/>
    <property type="match status" value="1"/>
</dbReference>
<comment type="cofactor">
    <cofactor evidence="1">
        <name>Mg(2+)</name>
        <dbReference type="ChEBI" id="CHEBI:18420"/>
    </cofactor>
</comment>
<reference evidence="7 8" key="1">
    <citation type="submission" date="2020-11" db="EMBL/GenBank/DDBJ databases">
        <authorList>
            <person name="Wallbank WR R."/>
            <person name="Pardo Diaz C."/>
            <person name="Kozak K."/>
            <person name="Martin S."/>
            <person name="Jiggins C."/>
            <person name="Moest M."/>
            <person name="Warren A I."/>
            <person name="Generalovic N T."/>
            <person name="Byers J.R.P. K."/>
            <person name="Montejo-Kovacevich G."/>
            <person name="Yen C E."/>
        </authorList>
    </citation>
    <scope>NUCLEOTIDE SEQUENCE [LARGE SCALE GENOMIC DNA]</scope>
</reference>
<evidence type="ECO:0000313" key="8">
    <source>
        <dbReference type="Proteomes" id="UP000594454"/>
    </source>
</evidence>
<proteinExistence type="inferred from homology"/>